<dbReference type="PRINTS" id="PR00344">
    <property type="entry name" value="BCTRLSENSOR"/>
</dbReference>
<evidence type="ECO:0000256" key="1">
    <source>
        <dbReference type="ARBA" id="ARBA00000085"/>
    </source>
</evidence>
<dbReference type="SUPFAM" id="SSF55785">
    <property type="entry name" value="PYP-like sensor domain (PAS domain)"/>
    <property type="match status" value="1"/>
</dbReference>
<evidence type="ECO:0000256" key="7">
    <source>
        <dbReference type="ARBA" id="ARBA00024867"/>
    </source>
</evidence>
<reference evidence="14 15" key="1">
    <citation type="submission" date="2021-10" db="EMBL/GenBank/DDBJ databases">
        <title>Collection of gut derived symbiotic bacterial strains cultured from healthy donors.</title>
        <authorList>
            <person name="Lin H."/>
            <person name="Littmann E."/>
            <person name="Kohout C."/>
            <person name="Pamer E.G."/>
        </authorList>
    </citation>
    <scope>NUCLEOTIDE SEQUENCE [LARGE SCALE GENOMIC DNA]</scope>
    <source>
        <strain evidence="14 15">DFI.1.165</strain>
    </source>
</reference>
<dbReference type="InterPro" id="IPR036890">
    <property type="entry name" value="HATPase_C_sf"/>
</dbReference>
<dbReference type="PANTHER" id="PTHR45339:SF5">
    <property type="entry name" value="HISTIDINE KINASE"/>
    <property type="match status" value="1"/>
</dbReference>
<dbReference type="SMART" id="SM00387">
    <property type="entry name" value="HATPase_c"/>
    <property type="match status" value="1"/>
</dbReference>
<dbReference type="CDD" id="cd00130">
    <property type="entry name" value="PAS"/>
    <property type="match status" value="1"/>
</dbReference>
<feature type="domain" description="PAC" evidence="13">
    <location>
        <begin position="371"/>
        <end position="422"/>
    </location>
</feature>
<sequence length="1091" mass="123131">MMFSFVGEVHEQLWQQSINTIMESTQQAKNTLQVQLRSQKEAMENMAVHLKAYNRAQGDALNDLLKEYNSVDNGMALYLTNGDSYSGGMEADRFVTDLLSEPGEEQGVIDPHISTATGVNVFNLFLHVMLEDGTSGYLVKEYEIDKIVDTFSVSFYNDAGFSYVVGTNGDVLIRPPHPNSNKTVQNLYDILRESDNDAVSMERFAESLSNEKTGWATLTYQGEETVFCFTPLKLSSDWNMVSIIPMNVVEAQVRQILLRTFLLIGGILIGIALLVILYFRYVKKMNRVLRNQVDYTARLYNAVPEGIALMTVEEPYYLLQLNEEGRRLLGYPEEAADNALEGQNLRSVVHEDDYERIMRLFQDVQANGHKNIFEIRIKRTDDTYFWAAGIVEKTLNQDGLPVFISAIHDITKEKLAEEEEERRSRQERLTLVSAISNAYPVIISLNLSQDALNFVYVKPDLMLPLGGQKTYSELYNDMLLTVHEDNAEEFKRRFSLDSLRCALEEGRNEIFFESKQKMSDGVYHWTSSQIIAVDNPYSQDKLGILISRRIDEQKYEEEQQRTALQSALESAQAANIAKSQFLSNMSHDIRTPMNAVIGMTAIAAAHVGDTERVMDCLNKISLSSKHLLSLINDVLDMSKIENRKLSLREEPFNLAELVSDTIELVHAQTLAGGLELDVHIALLKEEEVIGDSLRIRQIYLNILSNAVKYTPAGGKIHVEVRQENKLHKGYYDYVFTCTDTGIGMSREFLDKLFLPFERSRDTTSSKVAGTGLGMAITKNLVDMMNGDIVVESEPEKGSVFTVTIPLKPMEEEPEKVPEAWLGVRSLVADDDLCICENAAELLETMGLRAEFVTKGKEAVHKFSQMKDTEDPYNLVILDWKMPDLDGITAARRIREEAGPDIPVIVLTAYDWSEIEKEARSAGVTAFLSKPFYRSKMCYLLQELSGEKEAVNTGDYSESDDFAGKHVLLAEDNEINMEIARTLIEESGAYVTEARNGVEAVEKLSESAEGYYDMIFMDIQMPLMDGYEAARTIRALDRKDAAAIPIVAMTANAFEEDVREAYKAGMNVHLAKPVDLTELRRILHLYLSENED</sequence>
<dbReference type="Gene3D" id="1.10.287.130">
    <property type="match status" value="1"/>
</dbReference>
<evidence type="ECO:0000256" key="3">
    <source>
        <dbReference type="ARBA" id="ARBA00018672"/>
    </source>
</evidence>
<keyword evidence="15" id="KW-1185">Reference proteome</keyword>
<dbReference type="CDD" id="cd00082">
    <property type="entry name" value="HisKA"/>
    <property type="match status" value="1"/>
</dbReference>
<organism evidence="14 15">
    <name type="scientific">Bariatricus massiliensis</name>
    <dbReference type="NCBI Taxonomy" id="1745713"/>
    <lineage>
        <taxon>Bacteria</taxon>
        <taxon>Bacillati</taxon>
        <taxon>Bacillota</taxon>
        <taxon>Clostridia</taxon>
        <taxon>Lachnospirales</taxon>
        <taxon>Lachnospiraceae</taxon>
        <taxon>Bariatricus</taxon>
    </lineage>
</organism>
<dbReference type="NCBIfam" id="TIGR00229">
    <property type="entry name" value="sensory_box"/>
    <property type="match status" value="1"/>
</dbReference>
<dbReference type="Pfam" id="PF08447">
    <property type="entry name" value="PAS_3"/>
    <property type="match status" value="1"/>
</dbReference>
<dbReference type="Gene3D" id="3.30.565.10">
    <property type="entry name" value="Histidine kinase-like ATPase, C-terminal domain"/>
    <property type="match status" value="1"/>
</dbReference>
<keyword evidence="9" id="KW-0812">Transmembrane</keyword>
<dbReference type="EC" id="2.7.13.3" evidence="2"/>
<evidence type="ECO:0000313" key="15">
    <source>
        <dbReference type="Proteomes" id="UP001299546"/>
    </source>
</evidence>
<feature type="domain" description="Response regulatory" evidence="11">
    <location>
        <begin position="965"/>
        <end position="1086"/>
    </location>
</feature>
<keyword evidence="5" id="KW-0808">Transferase</keyword>
<evidence type="ECO:0000259" key="13">
    <source>
        <dbReference type="PROSITE" id="PS50113"/>
    </source>
</evidence>
<evidence type="ECO:0000259" key="10">
    <source>
        <dbReference type="PROSITE" id="PS50109"/>
    </source>
</evidence>
<comment type="catalytic activity">
    <reaction evidence="1">
        <text>ATP + protein L-histidine = ADP + protein N-phospho-L-histidine.</text>
        <dbReference type="EC" id="2.7.13.3"/>
    </reaction>
</comment>
<dbReference type="PROSITE" id="PS50109">
    <property type="entry name" value="HIS_KIN"/>
    <property type="match status" value="1"/>
</dbReference>
<dbReference type="PROSITE" id="PS50113">
    <property type="entry name" value="PAC"/>
    <property type="match status" value="1"/>
</dbReference>
<feature type="domain" description="PAS" evidence="12">
    <location>
        <begin position="292"/>
        <end position="368"/>
    </location>
</feature>
<dbReference type="CDD" id="cd17546">
    <property type="entry name" value="REC_hyHK_CKI1_RcsC-like"/>
    <property type="match status" value="2"/>
</dbReference>
<dbReference type="Pfam" id="PF00072">
    <property type="entry name" value="Response_reg"/>
    <property type="match status" value="2"/>
</dbReference>
<protein>
    <recommendedName>
        <fullName evidence="3">Stage 0 sporulation protein A homolog</fullName>
        <ecNumber evidence="2">2.7.13.3</ecNumber>
    </recommendedName>
</protein>
<dbReference type="SUPFAM" id="SSF47384">
    <property type="entry name" value="Homodimeric domain of signal transducing histidine kinase"/>
    <property type="match status" value="1"/>
</dbReference>
<dbReference type="PANTHER" id="PTHR45339">
    <property type="entry name" value="HYBRID SIGNAL TRANSDUCTION HISTIDINE KINASE J"/>
    <property type="match status" value="1"/>
</dbReference>
<name>A0ABS8DHV1_9FIRM</name>
<dbReference type="EMBL" id="JAJCIS010000007">
    <property type="protein sequence ID" value="MCB7387940.1"/>
    <property type="molecule type" value="Genomic_DNA"/>
</dbReference>
<dbReference type="Proteomes" id="UP001299546">
    <property type="component" value="Unassembled WGS sequence"/>
</dbReference>
<dbReference type="SMART" id="SM00388">
    <property type="entry name" value="HisKA"/>
    <property type="match status" value="1"/>
</dbReference>
<dbReference type="InterPro" id="IPR003661">
    <property type="entry name" value="HisK_dim/P_dom"/>
</dbReference>
<feature type="modified residue" description="4-aspartylphosphate" evidence="8">
    <location>
        <position position="1017"/>
    </location>
</feature>
<feature type="domain" description="Response regulatory" evidence="11">
    <location>
        <begin position="824"/>
        <end position="944"/>
    </location>
</feature>
<dbReference type="InterPro" id="IPR000014">
    <property type="entry name" value="PAS"/>
</dbReference>
<evidence type="ECO:0000256" key="5">
    <source>
        <dbReference type="ARBA" id="ARBA00022777"/>
    </source>
</evidence>
<feature type="transmembrane region" description="Helical" evidence="9">
    <location>
        <begin position="256"/>
        <end position="279"/>
    </location>
</feature>
<dbReference type="InterPro" id="IPR011006">
    <property type="entry name" value="CheY-like_superfamily"/>
</dbReference>
<keyword evidence="5" id="KW-0418">Kinase</keyword>
<dbReference type="CDD" id="cd16922">
    <property type="entry name" value="HATPase_EvgS-ArcB-TorS-like"/>
    <property type="match status" value="1"/>
</dbReference>
<dbReference type="SUPFAM" id="SSF52172">
    <property type="entry name" value="CheY-like"/>
    <property type="match status" value="2"/>
</dbReference>
<keyword evidence="4 8" id="KW-0597">Phosphoprotein</keyword>
<keyword evidence="9" id="KW-0472">Membrane</keyword>
<dbReference type="Gene3D" id="3.30.450.20">
    <property type="entry name" value="PAS domain"/>
    <property type="match status" value="2"/>
</dbReference>
<keyword evidence="9" id="KW-1133">Transmembrane helix</keyword>
<evidence type="ECO:0000259" key="11">
    <source>
        <dbReference type="PROSITE" id="PS50110"/>
    </source>
</evidence>
<dbReference type="PROSITE" id="PS50112">
    <property type="entry name" value="PAS"/>
    <property type="match status" value="1"/>
</dbReference>
<evidence type="ECO:0000256" key="4">
    <source>
        <dbReference type="ARBA" id="ARBA00022553"/>
    </source>
</evidence>
<dbReference type="CDD" id="cd12912">
    <property type="entry name" value="PDC2_MCP_like"/>
    <property type="match status" value="1"/>
</dbReference>
<dbReference type="SUPFAM" id="SSF55874">
    <property type="entry name" value="ATPase domain of HSP90 chaperone/DNA topoisomerase II/histidine kinase"/>
    <property type="match status" value="1"/>
</dbReference>
<evidence type="ECO:0000313" key="14">
    <source>
        <dbReference type="EMBL" id="MCB7387940.1"/>
    </source>
</evidence>
<dbReference type="InterPro" id="IPR004358">
    <property type="entry name" value="Sig_transdc_His_kin-like_C"/>
</dbReference>
<dbReference type="PROSITE" id="PS50110">
    <property type="entry name" value="RESPONSE_REGULATORY"/>
    <property type="match status" value="2"/>
</dbReference>
<dbReference type="InterPro" id="IPR013655">
    <property type="entry name" value="PAS_fold_3"/>
</dbReference>
<dbReference type="Gene3D" id="3.40.50.2300">
    <property type="match status" value="2"/>
</dbReference>
<proteinExistence type="predicted"/>
<comment type="function">
    <text evidence="7">May play the central regulatory role in sporulation. It may be an element of the effector pathway responsible for the activation of sporulation genes in response to nutritional stress. Spo0A may act in concert with spo0H (a sigma factor) to control the expression of some genes that are critical to the sporulation process.</text>
</comment>
<dbReference type="InterPro" id="IPR003594">
    <property type="entry name" value="HATPase_dom"/>
</dbReference>
<dbReference type="InterPro" id="IPR000700">
    <property type="entry name" value="PAS-assoc_C"/>
</dbReference>
<comment type="caution">
    <text evidence="14">The sequence shown here is derived from an EMBL/GenBank/DDBJ whole genome shotgun (WGS) entry which is preliminary data.</text>
</comment>
<feature type="domain" description="Histidine kinase" evidence="10">
    <location>
        <begin position="584"/>
        <end position="808"/>
    </location>
</feature>
<evidence type="ECO:0000256" key="9">
    <source>
        <dbReference type="SAM" id="Phobius"/>
    </source>
</evidence>
<dbReference type="Pfam" id="PF00512">
    <property type="entry name" value="HisKA"/>
    <property type="match status" value="1"/>
</dbReference>
<keyword evidence="6" id="KW-0902">Two-component regulatory system</keyword>
<dbReference type="SMART" id="SM00448">
    <property type="entry name" value="REC"/>
    <property type="match status" value="2"/>
</dbReference>
<accession>A0ABS8DHV1</accession>
<evidence type="ECO:0000259" key="12">
    <source>
        <dbReference type="PROSITE" id="PS50112"/>
    </source>
</evidence>
<evidence type="ECO:0000256" key="8">
    <source>
        <dbReference type="PROSITE-ProRule" id="PRU00169"/>
    </source>
</evidence>
<feature type="modified residue" description="4-aspartylphosphate" evidence="8">
    <location>
        <position position="878"/>
    </location>
</feature>
<dbReference type="RefSeq" id="WP_082891677.1">
    <property type="nucleotide sequence ID" value="NZ_JAJCIQ010000008.1"/>
</dbReference>
<dbReference type="Pfam" id="PF02518">
    <property type="entry name" value="HATPase_c"/>
    <property type="match status" value="1"/>
</dbReference>
<dbReference type="InterPro" id="IPR035965">
    <property type="entry name" value="PAS-like_dom_sf"/>
</dbReference>
<dbReference type="InterPro" id="IPR001789">
    <property type="entry name" value="Sig_transdc_resp-reg_receiver"/>
</dbReference>
<dbReference type="InterPro" id="IPR005467">
    <property type="entry name" value="His_kinase_dom"/>
</dbReference>
<gene>
    <name evidence="14" type="ORF">LIZ65_11620</name>
</gene>
<dbReference type="InterPro" id="IPR036097">
    <property type="entry name" value="HisK_dim/P_sf"/>
</dbReference>
<evidence type="ECO:0000256" key="2">
    <source>
        <dbReference type="ARBA" id="ARBA00012438"/>
    </source>
</evidence>
<evidence type="ECO:0000256" key="6">
    <source>
        <dbReference type="ARBA" id="ARBA00023012"/>
    </source>
</evidence>